<organism evidence="2 3">
    <name type="scientific">Raphidocelis subcapitata</name>
    <dbReference type="NCBI Taxonomy" id="307507"/>
    <lineage>
        <taxon>Eukaryota</taxon>
        <taxon>Viridiplantae</taxon>
        <taxon>Chlorophyta</taxon>
        <taxon>core chlorophytes</taxon>
        <taxon>Chlorophyceae</taxon>
        <taxon>CS clade</taxon>
        <taxon>Sphaeropleales</taxon>
        <taxon>Selenastraceae</taxon>
        <taxon>Raphidocelis</taxon>
    </lineage>
</organism>
<protein>
    <submittedName>
        <fullName evidence="2">Uncharacterized protein</fullName>
    </submittedName>
</protein>
<name>A0A2V0NM12_9CHLO</name>
<evidence type="ECO:0000313" key="3">
    <source>
        <dbReference type="Proteomes" id="UP000247498"/>
    </source>
</evidence>
<dbReference type="AlphaFoldDB" id="A0A2V0NM12"/>
<feature type="region of interest" description="Disordered" evidence="1">
    <location>
        <begin position="88"/>
        <end position="108"/>
    </location>
</feature>
<gene>
    <name evidence="2" type="ORF">Rsub_00891</name>
</gene>
<sequence length="312" mass="33195">MGLPQQLAHHAGAFASSVRGDVTTERFVYTKPPLALADHPHRRPLTAQFMAAKAAENQLCVERIEAQPRGQRFQAGVEFLERIKAARRSQEEAEDAEMHLPRRARPEQLTSAANPLAAGWSADRSAHSVAVSDGAGSSDWDFDSEEDGDASEADEAAELGAEAGARASARSGQRSGGESDAEAAAAAEAAALRRRKAKARARKAAAERHRALNQDGHLETGSLSPRKGACAGPGEASPTPSAHERDAAAAAEAVERRRLLEQTRERMEREWPHGVPRRIAVEMRAVGLELPTPGFGAVSSSGPLQVAFSSRG</sequence>
<proteinExistence type="predicted"/>
<dbReference type="InParanoid" id="A0A2V0NM12"/>
<feature type="compositionally biased region" description="Basic and acidic residues" evidence="1">
    <location>
        <begin position="242"/>
        <end position="260"/>
    </location>
</feature>
<dbReference type="Proteomes" id="UP000247498">
    <property type="component" value="Unassembled WGS sequence"/>
</dbReference>
<feature type="region of interest" description="Disordered" evidence="1">
    <location>
        <begin position="291"/>
        <end position="312"/>
    </location>
</feature>
<accession>A0A2V0NM12</accession>
<feature type="compositionally biased region" description="Polar residues" evidence="1">
    <location>
        <begin position="298"/>
        <end position="312"/>
    </location>
</feature>
<reference evidence="2 3" key="1">
    <citation type="journal article" date="2018" name="Sci. Rep.">
        <title>Raphidocelis subcapitata (=Pseudokirchneriella subcapitata) provides an insight into genome evolution and environmental adaptations in the Sphaeropleales.</title>
        <authorList>
            <person name="Suzuki S."/>
            <person name="Yamaguchi H."/>
            <person name="Nakajima N."/>
            <person name="Kawachi M."/>
        </authorList>
    </citation>
    <scope>NUCLEOTIDE SEQUENCE [LARGE SCALE GENOMIC DNA]</scope>
    <source>
        <strain evidence="2 3">NIES-35</strain>
    </source>
</reference>
<feature type="compositionally biased region" description="Low complexity" evidence="1">
    <location>
        <begin position="158"/>
        <end position="190"/>
    </location>
</feature>
<feature type="region of interest" description="Disordered" evidence="1">
    <location>
        <begin position="130"/>
        <end position="260"/>
    </location>
</feature>
<feature type="compositionally biased region" description="Basic and acidic residues" evidence="1">
    <location>
        <begin position="88"/>
        <end position="106"/>
    </location>
</feature>
<evidence type="ECO:0000313" key="2">
    <source>
        <dbReference type="EMBL" id="GBF88179.1"/>
    </source>
</evidence>
<keyword evidence="3" id="KW-1185">Reference proteome</keyword>
<feature type="compositionally biased region" description="Acidic residues" evidence="1">
    <location>
        <begin position="140"/>
        <end position="157"/>
    </location>
</feature>
<feature type="compositionally biased region" description="Basic residues" evidence="1">
    <location>
        <begin position="192"/>
        <end position="203"/>
    </location>
</feature>
<dbReference type="EMBL" id="BDRX01000003">
    <property type="protein sequence ID" value="GBF88179.1"/>
    <property type="molecule type" value="Genomic_DNA"/>
</dbReference>
<feature type="compositionally biased region" description="Basic and acidic residues" evidence="1">
    <location>
        <begin position="204"/>
        <end position="218"/>
    </location>
</feature>
<comment type="caution">
    <text evidence="2">The sequence shown here is derived from an EMBL/GenBank/DDBJ whole genome shotgun (WGS) entry which is preliminary data.</text>
</comment>
<evidence type="ECO:0000256" key="1">
    <source>
        <dbReference type="SAM" id="MobiDB-lite"/>
    </source>
</evidence>